<reference evidence="2" key="1">
    <citation type="submission" date="2015-10" db="EMBL/GenBank/DDBJ databases">
        <title>Evolution of the mating-type locus in an isomorphic haploid-diploid life cycle and isogamy.</title>
        <authorList>
            <person name="Yamazaki T."/>
            <person name="Suzuki R."/>
            <person name="Ichihara K."/>
            <person name="Toyoda A."/>
            <person name="Kuwano K."/>
            <person name="Kawano S."/>
        </authorList>
    </citation>
    <scope>NUCLEOTIDE SEQUENCE</scope>
    <source>
        <strain evidence="2">MGEC-1</strain>
    </source>
</reference>
<dbReference type="SMART" id="SM00046">
    <property type="entry name" value="DAGKc"/>
    <property type="match status" value="1"/>
</dbReference>
<dbReference type="GO" id="GO:0016020">
    <property type="term" value="C:membrane"/>
    <property type="evidence" value="ECO:0007669"/>
    <property type="project" value="GOC"/>
</dbReference>
<dbReference type="GO" id="GO:0006665">
    <property type="term" value="P:sphingolipid metabolic process"/>
    <property type="evidence" value="ECO:0007669"/>
    <property type="project" value="TreeGrafter"/>
</dbReference>
<accession>A0A1C9ZWB9</accession>
<sequence length="618" mass="68347">MEILPFPGCSCRLLRSDERPSLPNSECHYGGKRSRIEVDGDSVNISSATACPRGRSNSALQVLIREVTGVSMRSALQSSAASTCCRHHDGPLMFIHTFRRKKFDWVPVDHPIEFMDEVSARQWTDLIQSLLYDLPERPLHLFVVINPFGGRQKADSVWQDVVKPIFERANITSDAFRTGYRDHAVELLQQMPLEQFQGYSGIVAIGGDGLFQECLRGLLALRSRGGAWQRKAAAIRIAQVPAGSTDAVACTINGCRSAVTAALHVVLGDRAKLDVLEVRTQEGQCRYACSTASYGFIGDVLGASERLRWMGPARYDISGMMTFVNLRSYAVRLWYKSPVEPHPSRSVCCSDCPLCSEPTSNAFDAVDASISGVCVPRPSVAAVAKDSTVFTAATNSDGVSEDDRHPMVGTIDGGPQRGPLSEHQSSQCHRAFHMRGASGFGEQMISGSLRHHHDGLLIRKFEKEQEIRSHDCNPMSASDSWFGNVHLKDSVCVGEGEHWHCWEGEVSSLMIVVTPTRSDKSKHGIVPHAHLSDGRLHLVIVRRCTRWQFLRFLLSLAQGGVDESFSFVDVKEVVAWRCEELTPQGSVWNVDGELMRSQYMSARCHHGLINVFGRGPEL</sequence>
<dbReference type="InterPro" id="IPR017438">
    <property type="entry name" value="ATP-NAD_kinase_N"/>
</dbReference>
<feature type="domain" description="DAGKc" evidence="1">
    <location>
        <begin position="136"/>
        <end position="282"/>
    </location>
</feature>
<organism evidence="2">
    <name type="scientific">Ulva partita</name>
    <dbReference type="NCBI Taxonomy" id="1605170"/>
    <lineage>
        <taxon>Eukaryota</taxon>
        <taxon>Viridiplantae</taxon>
        <taxon>Chlorophyta</taxon>
        <taxon>core chlorophytes</taxon>
        <taxon>Ulvophyceae</taxon>
        <taxon>OUU clade</taxon>
        <taxon>Ulvales</taxon>
        <taxon>Ulvaceae</taxon>
        <taxon>Ulva</taxon>
    </lineage>
</organism>
<dbReference type="AlphaFoldDB" id="A0A1C9ZWB9"/>
<dbReference type="PANTHER" id="PTHR12358:SF54">
    <property type="entry name" value="SPHINGOSINE KINASE RELATED PROTEIN"/>
    <property type="match status" value="1"/>
</dbReference>
<dbReference type="InterPro" id="IPR050187">
    <property type="entry name" value="Lipid_Phosphate_FormReg"/>
</dbReference>
<evidence type="ECO:0000259" key="1">
    <source>
        <dbReference type="PROSITE" id="PS50146"/>
    </source>
</evidence>
<gene>
    <name evidence="2" type="primary">DGK1f</name>
</gene>
<name>A0A1C9ZWB9_9CHLO</name>
<proteinExistence type="evidence at transcript level"/>
<dbReference type="GO" id="GO:0001727">
    <property type="term" value="F:lipid kinase activity"/>
    <property type="evidence" value="ECO:0007669"/>
    <property type="project" value="TreeGrafter"/>
</dbReference>
<protein>
    <recommendedName>
        <fullName evidence="1">DAGKc domain-containing protein</fullName>
    </recommendedName>
</protein>
<dbReference type="Gene3D" id="2.60.200.40">
    <property type="match status" value="1"/>
</dbReference>
<evidence type="ECO:0000313" key="2">
    <source>
        <dbReference type="EMBL" id="BAV58284.1"/>
    </source>
</evidence>
<dbReference type="SUPFAM" id="SSF111331">
    <property type="entry name" value="NAD kinase/diacylglycerol kinase-like"/>
    <property type="match status" value="1"/>
</dbReference>
<dbReference type="InterPro" id="IPR001206">
    <property type="entry name" value="Diacylglycerol_kinase_cat_dom"/>
</dbReference>
<dbReference type="PROSITE" id="PS50146">
    <property type="entry name" value="DAGK"/>
    <property type="match status" value="1"/>
</dbReference>
<dbReference type="Pfam" id="PF00781">
    <property type="entry name" value="DAGK_cat"/>
    <property type="match status" value="1"/>
</dbReference>
<dbReference type="PANTHER" id="PTHR12358">
    <property type="entry name" value="SPHINGOSINE KINASE"/>
    <property type="match status" value="1"/>
</dbReference>
<dbReference type="GO" id="GO:0005524">
    <property type="term" value="F:ATP binding"/>
    <property type="evidence" value="ECO:0007669"/>
    <property type="project" value="UniProtKB-KW"/>
</dbReference>
<dbReference type="Gene3D" id="3.40.50.10330">
    <property type="entry name" value="Probable inorganic polyphosphate/atp-NAD kinase, domain 1"/>
    <property type="match status" value="1"/>
</dbReference>
<dbReference type="InterPro" id="IPR016064">
    <property type="entry name" value="NAD/diacylglycerol_kinase_sf"/>
</dbReference>
<dbReference type="EMBL" id="LC088596">
    <property type="protein sequence ID" value="BAV58284.1"/>
    <property type="molecule type" value="mRNA"/>
</dbReference>